<dbReference type="InterPro" id="IPR005467">
    <property type="entry name" value="His_kinase_dom"/>
</dbReference>
<keyword evidence="11" id="KW-1185">Reference proteome</keyword>
<dbReference type="InterPro" id="IPR052162">
    <property type="entry name" value="Sensor_kinase/Photoreceptor"/>
</dbReference>
<evidence type="ECO:0000256" key="7">
    <source>
        <dbReference type="SAM" id="MobiDB-lite"/>
    </source>
</evidence>
<dbReference type="SMART" id="SM00388">
    <property type="entry name" value="HisKA"/>
    <property type="match status" value="1"/>
</dbReference>
<evidence type="ECO:0000256" key="1">
    <source>
        <dbReference type="ARBA" id="ARBA00000085"/>
    </source>
</evidence>
<keyword evidence="6" id="KW-0175">Coiled coil</keyword>
<dbReference type="InterPro" id="IPR006311">
    <property type="entry name" value="TAT_signal"/>
</dbReference>
<dbReference type="RefSeq" id="WP_076400185.1">
    <property type="nucleotide sequence ID" value="NZ_FTOA01000003.1"/>
</dbReference>
<dbReference type="EC" id="2.7.13.3" evidence="2"/>
<keyword evidence="8" id="KW-0472">Membrane</keyword>
<dbReference type="FunFam" id="3.30.565.10:FF:000006">
    <property type="entry name" value="Sensor histidine kinase WalK"/>
    <property type="match status" value="1"/>
</dbReference>
<evidence type="ECO:0000256" key="5">
    <source>
        <dbReference type="ARBA" id="ARBA00022777"/>
    </source>
</evidence>
<organism evidence="10 11">
    <name type="scientific">Insolitispirillum peregrinum</name>
    <dbReference type="NCBI Taxonomy" id="80876"/>
    <lineage>
        <taxon>Bacteria</taxon>
        <taxon>Pseudomonadati</taxon>
        <taxon>Pseudomonadota</taxon>
        <taxon>Alphaproteobacteria</taxon>
        <taxon>Rhodospirillales</taxon>
        <taxon>Novispirillaceae</taxon>
        <taxon>Insolitispirillum</taxon>
    </lineage>
</organism>
<dbReference type="InterPro" id="IPR036890">
    <property type="entry name" value="HATPase_C_sf"/>
</dbReference>
<evidence type="ECO:0000256" key="4">
    <source>
        <dbReference type="ARBA" id="ARBA00022679"/>
    </source>
</evidence>
<dbReference type="InterPro" id="IPR004358">
    <property type="entry name" value="Sig_transdc_His_kin-like_C"/>
</dbReference>
<dbReference type="PANTHER" id="PTHR43304:SF1">
    <property type="entry name" value="PAC DOMAIN-CONTAINING PROTEIN"/>
    <property type="match status" value="1"/>
</dbReference>
<dbReference type="GO" id="GO:0000155">
    <property type="term" value="F:phosphorelay sensor kinase activity"/>
    <property type="evidence" value="ECO:0007669"/>
    <property type="project" value="InterPro"/>
</dbReference>
<gene>
    <name evidence="10" type="ORF">SAMN05421779_103478</name>
</gene>
<evidence type="ECO:0000256" key="6">
    <source>
        <dbReference type="SAM" id="Coils"/>
    </source>
</evidence>
<sequence length="594" mass="64885">MTSLPIEAVQRRVLLFALLSLLLTGLLVSVAGFLPLASALQDNARQSLHHLHTLHSASIRHYKDSLHDLSRQVSSRSAIRQALLDHQQGRSSLAELRAFTTPRLQDALSSSSSLLALVRLTAQGDIVSVLGDTPTISADLAPAHILPIGQAMTQTTLLMPLYGNGPMNFLSISRILAPTGDVIGYDLLVFDSRPLAALLHQDDASTLGLSMYLAIPAHDGGQRWFQVDQHLLQPLDSLPFPAPSSSVWVESSLDQQTLASGPVAPRLDDQGWQMVIAADNHILYGDLTQSLTRVALAMVAILLVGGVLLVLLLRPLHGHLVIHTRDLEDKVQSLEALKHELEQERGRLHASNQDLEQFAYAASHDLQQPLRMIAGFIDLLRRRYRALLPTDGQEFLDFAVDGATRMQHMIADLLEYSRVGRLEQAMRPTALRDSVQAACDNLSLRIAESRADITVQDLPTVVVENSQMVRVFQNLIDNAIKYGPVDKPAKITISGHHEQDHWVISVADNGIGIEPAMQKNAFRLFQRLHTNSTAEGTGMGLAMCAKIITHHGGTIRLDSTPDVGTTISFTLPDNTTMPPEPTPSLNACKGPQSS</sequence>
<feature type="coiled-coil region" evidence="6">
    <location>
        <begin position="324"/>
        <end position="354"/>
    </location>
</feature>
<comment type="catalytic activity">
    <reaction evidence="1">
        <text>ATP + protein L-histidine = ADP + protein N-phospho-L-histidine.</text>
        <dbReference type="EC" id="2.7.13.3"/>
    </reaction>
</comment>
<evidence type="ECO:0000313" key="11">
    <source>
        <dbReference type="Proteomes" id="UP000185678"/>
    </source>
</evidence>
<dbReference type="InterPro" id="IPR003594">
    <property type="entry name" value="HATPase_dom"/>
</dbReference>
<protein>
    <recommendedName>
        <fullName evidence="2">histidine kinase</fullName>
        <ecNumber evidence="2">2.7.13.3</ecNumber>
    </recommendedName>
</protein>
<keyword evidence="8" id="KW-1133">Transmembrane helix</keyword>
<dbReference type="Gene3D" id="3.30.565.10">
    <property type="entry name" value="Histidine kinase-like ATPase, C-terminal domain"/>
    <property type="match status" value="1"/>
</dbReference>
<keyword evidence="4" id="KW-0808">Transferase</keyword>
<evidence type="ECO:0000313" key="10">
    <source>
        <dbReference type="EMBL" id="SIS75828.1"/>
    </source>
</evidence>
<keyword evidence="3" id="KW-0597">Phosphoprotein</keyword>
<dbReference type="OrthoDB" id="7321616at2"/>
<keyword evidence="5 10" id="KW-0418">Kinase</keyword>
<feature type="domain" description="Histidine kinase" evidence="9">
    <location>
        <begin position="361"/>
        <end position="575"/>
    </location>
</feature>
<dbReference type="PRINTS" id="PR00344">
    <property type="entry name" value="BCTRLSENSOR"/>
</dbReference>
<dbReference type="EMBL" id="FTOA01000003">
    <property type="protein sequence ID" value="SIS75828.1"/>
    <property type="molecule type" value="Genomic_DNA"/>
</dbReference>
<reference evidence="10 11" key="1">
    <citation type="submission" date="2017-01" db="EMBL/GenBank/DDBJ databases">
        <authorList>
            <person name="Mah S.A."/>
            <person name="Swanson W.J."/>
            <person name="Moy G.W."/>
            <person name="Vacquier V.D."/>
        </authorList>
    </citation>
    <scope>NUCLEOTIDE SEQUENCE [LARGE SCALE GENOMIC DNA]</scope>
    <source>
        <strain evidence="10 11">DSM 11589</strain>
    </source>
</reference>
<dbReference type="PANTHER" id="PTHR43304">
    <property type="entry name" value="PHYTOCHROME-LIKE PROTEIN CPH1"/>
    <property type="match status" value="1"/>
</dbReference>
<accession>A0A1N7LPS7</accession>
<name>A0A1N7LPS7_9PROT</name>
<dbReference type="SMART" id="SM00387">
    <property type="entry name" value="HATPase_c"/>
    <property type="match status" value="1"/>
</dbReference>
<dbReference type="Gene3D" id="1.10.287.130">
    <property type="match status" value="1"/>
</dbReference>
<feature type="region of interest" description="Disordered" evidence="7">
    <location>
        <begin position="571"/>
        <end position="594"/>
    </location>
</feature>
<dbReference type="STRING" id="80876.SAMN05421779_103478"/>
<evidence type="ECO:0000256" key="3">
    <source>
        <dbReference type="ARBA" id="ARBA00022553"/>
    </source>
</evidence>
<dbReference type="PROSITE" id="PS51318">
    <property type="entry name" value="TAT"/>
    <property type="match status" value="1"/>
</dbReference>
<evidence type="ECO:0000259" key="9">
    <source>
        <dbReference type="PROSITE" id="PS50109"/>
    </source>
</evidence>
<evidence type="ECO:0000256" key="2">
    <source>
        <dbReference type="ARBA" id="ARBA00012438"/>
    </source>
</evidence>
<dbReference type="PROSITE" id="PS50109">
    <property type="entry name" value="HIS_KIN"/>
    <property type="match status" value="1"/>
</dbReference>
<dbReference type="AlphaFoldDB" id="A0A1N7LPS7"/>
<dbReference type="InterPro" id="IPR003661">
    <property type="entry name" value="HisK_dim/P_dom"/>
</dbReference>
<feature type="transmembrane region" description="Helical" evidence="8">
    <location>
        <begin position="294"/>
        <end position="313"/>
    </location>
</feature>
<dbReference type="CDD" id="cd00082">
    <property type="entry name" value="HisKA"/>
    <property type="match status" value="1"/>
</dbReference>
<proteinExistence type="predicted"/>
<dbReference type="SUPFAM" id="SSF55874">
    <property type="entry name" value="ATPase domain of HSP90 chaperone/DNA topoisomerase II/histidine kinase"/>
    <property type="match status" value="1"/>
</dbReference>
<keyword evidence="8" id="KW-0812">Transmembrane</keyword>
<dbReference type="Pfam" id="PF02518">
    <property type="entry name" value="HATPase_c"/>
    <property type="match status" value="1"/>
</dbReference>
<dbReference type="Pfam" id="PF00512">
    <property type="entry name" value="HisKA"/>
    <property type="match status" value="1"/>
</dbReference>
<evidence type="ECO:0000256" key="8">
    <source>
        <dbReference type="SAM" id="Phobius"/>
    </source>
</evidence>
<dbReference type="Proteomes" id="UP000185678">
    <property type="component" value="Unassembled WGS sequence"/>
</dbReference>
<dbReference type="SUPFAM" id="SSF47384">
    <property type="entry name" value="Homodimeric domain of signal transducing histidine kinase"/>
    <property type="match status" value="1"/>
</dbReference>
<dbReference type="InterPro" id="IPR036097">
    <property type="entry name" value="HisK_dim/P_sf"/>
</dbReference>